<keyword evidence="5" id="KW-1185">Reference proteome</keyword>
<evidence type="ECO:0000256" key="1">
    <source>
        <dbReference type="ARBA" id="ARBA00006844"/>
    </source>
</evidence>
<protein>
    <recommendedName>
        <fullName evidence="3">ADF-H domain-containing protein</fullName>
    </recommendedName>
</protein>
<dbReference type="InterPro" id="IPR002108">
    <property type="entry name" value="ADF-H"/>
</dbReference>
<dbReference type="GO" id="GO:0030042">
    <property type="term" value="P:actin filament depolymerization"/>
    <property type="evidence" value="ECO:0007669"/>
    <property type="project" value="InterPro"/>
</dbReference>
<dbReference type="InterPro" id="IPR029006">
    <property type="entry name" value="ADF-H/Gelsolin-like_dom_sf"/>
</dbReference>
<comment type="caution">
    <text evidence="4">The sequence shown here is derived from an EMBL/GenBank/DDBJ whole genome shotgun (WGS) entry which is preliminary data.</text>
</comment>
<dbReference type="CDD" id="cd11286">
    <property type="entry name" value="ADF_cofilin_like"/>
    <property type="match status" value="1"/>
</dbReference>
<feature type="domain" description="ADF-H" evidence="3">
    <location>
        <begin position="3"/>
        <end position="147"/>
    </location>
</feature>
<reference evidence="4" key="3">
    <citation type="submission" date="2023-05" db="EMBL/GenBank/DDBJ databases">
        <authorList>
            <person name="Smith C.H."/>
        </authorList>
    </citation>
    <scope>NUCLEOTIDE SEQUENCE</scope>
    <source>
        <strain evidence="4">CHS0354</strain>
        <tissue evidence="4">Mantle</tissue>
    </source>
</reference>
<dbReference type="Proteomes" id="UP001195483">
    <property type="component" value="Unassembled WGS sequence"/>
</dbReference>
<proteinExistence type="inferred from homology"/>
<evidence type="ECO:0000313" key="4">
    <source>
        <dbReference type="EMBL" id="KAK3580819.1"/>
    </source>
</evidence>
<keyword evidence="2" id="KW-0009">Actin-binding</keyword>
<reference evidence="4" key="1">
    <citation type="journal article" date="2021" name="Genome Biol. Evol.">
        <title>A High-Quality Reference Genome for a Parasitic Bivalve with Doubly Uniparental Inheritance (Bivalvia: Unionida).</title>
        <authorList>
            <person name="Smith C.H."/>
        </authorList>
    </citation>
    <scope>NUCLEOTIDE SEQUENCE</scope>
    <source>
        <strain evidence="4">CHS0354</strain>
    </source>
</reference>
<evidence type="ECO:0000256" key="2">
    <source>
        <dbReference type="ARBA" id="ARBA00023203"/>
    </source>
</evidence>
<dbReference type="InterPro" id="IPR017904">
    <property type="entry name" value="ADF/Cofilin"/>
</dbReference>
<dbReference type="GO" id="GO:0015629">
    <property type="term" value="C:actin cytoskeleton"/>
    <property type="evidence" value="ECO:0007669"/>
    <property type="project" value="InterPro"/>
</dbReference>
<name>A0AAE0RWL8_9BIVA</name>
<evidence type="ECO:0000259" key="3">
    <source>
        <dbReference type="PROSITE" id="PS51263"/>
    </source>
</evidence>
<evidence type="ECO:0000313" key="5">
    <source>
        <dbReference type="Proteomes" id="UP001195483"/>
    </source>
</evidence>
<dbReference type="SMART" id="SM00102">
    <property type="entry name" value="ADF"/>
    <property type="match status" value="1"/>
</dbReference>
<gene>
    <name evidence="4" type="ORF">CHS0354_025164</name>
</gene>
<dbReference type="EMBL" id="JAEAOA010001501">
    <property type="protein sequence ID" value="KAK3580819.1"/>
    <property type="molecule type" value="Genomic_DNA"/>
</dbReference>
<dbReference type="GO" id="GO:0003779">
    <property type="term" value="F:actin binding"/>
    <property type="evidence" value="ECO:0007669"/>
    <property type="project" value="UniProtKB-KW"/>
</dbReference>
<comment type="similarity">
    <text evidence="1">Belongs to the actin-binding proteins ADF family.</text>
</comment>
<accession>A0AAE0RWL8</accession>
<dbReference type="Gene3D" id="3.40.20.10">
    <property type="entry name" value="Severin"/>
    <property type="match status" value="1"/>
</dbReference>
<reference evidence="4" key="2">
    <citation type="journal article" date="2021" name="Genome Biol. Evol.">
        <title>Developing a high-quality reference genome for a parasitic bivalve with doubly uniparental inheritance (Bivalvia: Unionida).</title>
        <authorList>
            <person name="Smith C.H."/>
        </authorList>
    </citation>
    <scope>NUCLEOTIDE SEQUENCE</scope>
    <source>
        <strain evidence="4">CHS0354</strain>
        <tissue evidence="4">Mantle</tissue>
    </source>
</reference>
<dbReference type="PANTHER" id="PTHR11913">
    <property type="entry name" value="COFILIN-RELATED"/>
    <property type="match status" value="1"/>
</dbReference>
<dbReference type="SUPFAM" id="SSF55753">
    <property type="entry name" value="Actin depolymerizing proteins"/>
    <property type="match status" value="1"/>
</dbReference>
<dbReference type="PROSITE" id="PS51263">
    <property type="entry name" value="ADF_H"/>
    <property type="match status" value="1"/>
</dbReference>
<sequence length="149" mass="16700">MAMSGISLDDNVLTKFTKMKITKKTDGDVQGAKSKCLMMKFDNTDKHVIEDLAQDWDKMDFDTLKSSLPEDDVRYFVYDLSYTTAGGVDNAKLILVMWCPESAKVKRKMLGSSTFENVKKKLDGVGVIIQANDLSDLDTDSIQKKLMKA</sequence>
<dbReference type="Pfam" id="PF00241">
    <property type="entry name" value="Cofilin_ADF"/>
    <property type="match status" value="1"/>
</dbReference>
<dbReference type="AlphaFoldDB" id="A0AAE0RWL8"/>
<organism evidence="4 5">
    <name type="scientific">Potamilus streckersoni</name>
    <dbReference type="NCBI Taxonomy" id="2493646"/>
    <lineage>
        <taxon>Eukaryota</taxon>
        <taxon>Metazoa</taxon>
        <taxon>Spiralia</taxon>
        <taxon>Lophotrochozoa</taxon>
        <taxon>Mollusca</taxon>
        <taxon>Bivalvia</taxon>
        <taxon>Autobranchia</taxon>
        <taxon>Heteroconchia</taxon>
        <taxon>Palaeoheterodonta</taxon>
        <taxon>Unionida</taxon>
        <taxon>Unionoidea</taxon>
        <taxon>Unionidae</taxon>
        <taxon>Ambleminae</taxon>
        <taxon>Lampsilini</taxon>
        <taxon>Potamilus</taxon>
    </lineage>
</organism>